<evidence type="ECO:0000313" key="2">
    <source>
        <dbReference type="Proteomes" id="UP000319828"/>
    </source>
</evidence>
<gene>
    <name evidence="1" type="ORF">FOF44_16125</name>
</gene>
<dbReference type="PANTHER" id="PTHR37807">
    <property type="entry name" value="OS07G0160300 PROTEIN"/>
    <property type="match status" value="1"/>
</dbReference>
<dbReference type="InterPro" id="IPR027417">
    <property type="entry name" value="P-loop_NTPase"/>
</dbReference>
<name>A0A557NXD7_9VIBR</name>
<proteinExistence type="predicted"/>
<dbReference type="OrthoDB" id="3819922at2"/>
<comment type="caution">
    <text evidence="1">The sequence shown here is derived from an EMBL/GenBank/DDBJ whole genome shotgun (WGS) entry which is preliminary data.</text>
</comment>
<dbReference type="SUPFAM" id="SSF52540">
    <property type="entry name" value="P-loop containing nucleoside triphosphate hydrolases"/>
    <property type="match status" value="1"/>
</dbReference>
<dbReference type="EMBL" id="VMKJ01000048">
    <property type="protein sequence ID" value="TVO33082.1"/>
    <property type="molecule type" value="Genomic_DNA"/>
</dbReference>
<dbReference type="Gene3D" id="3.40.50.300">
    <property type="entry name" value="P-loop containing nucleotide triphosphate hydrolases"/>
    <property type="match status" value="1"/>
</dbReference>
<dbReference type="Proteomes" id="UP000319828">
    <property type="component" value="Unassembled WGS sequence"/>
</dbReference>
<protein>
    <submittedName>
        <fullName evidence="1">AAA family ATPase</fullName>
    </submittedName>
</protein>
<accession>A0A557NXD7</accession>
<evidence type="ECO:0000313" key="1">
    <source>
        <dbReference type="EMBL" id="TVO33082.1"/>
    </source>
</evidence>
<sequence>MKSPVLYIFSGLPASGKSTLAKLLATETRSSYLRIDTVEQGLRDLCKFKVESEGYRLSYRIIRDNLELGISCISDSCNPIKITRHEWQEVAVSVGAKFVNIEVSCSDSSEHELRINTRHNEVENLKHLTWQEVQNRHYDMWKEDVIKIDTAGKSIETSFVELIEKLNVRSCI</sequence>
<dbReference type="RefSeq" id="WP_144389025.1">
    <property type="nucleotide sequence ID" value="NZ_CANNCB010000053.1"/>
</dbReference>
<dbReference type="PANTHER" id="PTHR37807:SF3">
    <property type="entry name" value="OS07G0160300 PROTEIN"/>
    <property type="match status" value="1"/>
</dbReference>
<dbReference type="Pfam" id="PF13671">
    <property type="entry name" value="AAA_33"/>
    <property type="match status" value="1"/>
</dbReference>
<dbReference type="AlphaFoldDB" id="A0A557NXD7"/>
<reference evidence="1 2" key="1">
    <citation type="submission" date="2019-07" db="EMBL/GenBank/DDBJ databases">
        <title>The draft genome sequence of Vibrio algivorus M1486.</title>
        <authorList>
            <person name="Meng X."/>
        </authorList>
    </citation>
    <scope>NUCLEOTIDE SEQUENCE [LARGE SCALE GENOMIC DNA]</scope>
    <source>
        <strain evidence="1 2">M1486</strain>
    </source>
</reference>
<organism evidence="1 2">
    <name type="scientific">Vibrio algivorus</name>
    <dbReference type="NCBI Taxonomy" id="1667024"/>
    <lineage>
        <taxon>Bacteria</taxon>
        <taxon>Pseudomonadati</taxon>
        <taxon>Pseudomonadota</taxon>
        <taxon>Gammaproteobacteria</taxon>
        <taxon>Vibrionales</taxon>
        <taxon>Vibrionaceae</taxon>
        <taxon>Vibrio</taxon>
    </lineage>
</organism>